<keyword evidence="2" id="KW-1185">Reference proteome</keyword>
<dbReference type="GeneID" id="77936948"/>
<organism evidence="1 2">
    <name type="scientific">Pseudomonas phage vB_PaeM_PS119XW</name>
    <dbReference type="NCBI Taxonomy" id="2601632"/>
    <lineage>
        <taxon>Viruses</taxon>
        <taxon>Duplodnaviria</taxon>
        <taxon>Heunggongvirae</taxon>
        <taxon>Uroviricota</taxon>
        <taxon>Caudoviricetes</taxon>
        <taxon>Chimalliviridae</taxon>
        <taxon>Pawinskivirus</taxon>
        <taxon>Pawinskivirus PS119XW</taxon>
    </lineage>
</organism>
<dbReference type="EMBL" id="MN103543">
    <property type="protein sequence ID" value="QEM41927.1"/>
    <property type="molecule type" value="Genomic_DNA"/>
</dbReference>
<dbReference type="RefSeq" id="YP_010660938.1">
    <property type="nucleotide sequence ID" value="NC_070882.1"/>
</dbReference>
<proteinExistence type="predicted"/>
<evidence type="ECO:0000313" key="1">
    <source>
        <dbReference type="EMBL" id="QEM41927.1"/>
    </source>
</evidence>
<dbReference type="Proteomes" id="UP000322144">
    <property type="component" value="Segment"/>
</dbReference>
<protein>
    <submittedName>
        <fullName evidence="1">Uncharacterized protein</fullName>
    </submittedName>
</protein>
<reference evidence="1 2" key="1">
    <citation type="submission" date="2019-06" db="EMBL/GenBank/DDBJ databases">
        <title>A distant relative of Phikzvirus genus phages from a therapeutic phage collection.</title>
        <authorList>
            <person name="Hejnowicz M.S."/>
            <person name="Dabrowski K."/>
            <person name="Gawor J."/>
            <person name="Weber-Dabrowska B."/>
            <person name="Gromadka R."/>
            <person name="Lobocka M.B."/>
        </authorList>
    </citation>
    <scope>NUCLEOTIDE SEQUENCE [LARGE SCALE GENOMIC DNA]</scope>
</reference>
<evidence type="ECO:0000313" key="2">
    <source>
        <dbReference type="Proteomes" id="UP000322144"/>
    </source>
</evidence>
<name>A0A5C1K745_9CAUD</name>
<accession>A0A5C1K745</accession>
<sequence>MTTLAQKYAGHLVNLTATAGNLATLTRDILNNADNRSFMDDVREASDMSLSHLQQLVEMDMKTIERNMALLKAALYVQDVELANGKGDWREVADTEHTIKAVVALRRNIPELSVSEAKAVVEGYKAGIFK</sequence>
<dbReference type="KEGG" id="vg:77936948"/>